<evidence type="ECO:0000313" key="1">
    <source>
        <dbReference type="EMBL" id="VDL68618.1"/>
    </source>
</evidence>
<protein>
    <submittedName>
        <fullName evidence="1 3">Uncharacterized protein</fullName>
    </submittedName>
</protein>
<sequence>MLYYFYYIFQSVKRSFPEYCGDFYCNLNDFEFFGTDTNLVIPDDLNRTMAVGESVT</sequence>
<proteinExistence type="predicted"/>
<dbReference type="Proteomes" id="UP000271162">
    <property type="component" value="Unassembled WGS sequence"/>
</dbReference>
<dbReference type="EMBL" id="UYSL01010876">
    <property type="protein sequence ID" value="VDL68618.1"/>
    <property type="molecule type" value="Genomic_DNA"/>
</dbReference>
<dbReference type="WBParaSite" id="NBR_0000502801-mRNA-1">
    <property type="protein sequence ID" value="NBR_0000502801-mRNA-1"/>
    <property type="gene ID" value="NBR_0000502801"/>
</dbReference>
<reference evidence="3" key="1">
    <citation type="submission" date="2017-02" db="UniProtKB">
        <authorList>
            <consortium name="WormBaseParasite"/>
        </authorList>
    </citation>
    <scope>IDENTIFICATION</scope>
</reference>
<evidence type="ECO:0000313" key="3">
    <source>
        <dbReference type="WBParaSite" id="NBR_0000502801-mRNA-1"/>
    </source>
</evidence>
<organism evidence="3">
    <name type="scientific">Nippostrongylus brasiliensis</name>
    <name type="common">Rat hookworm</name>
    <dbReference type="NCBI Taxonomy" id="27835"/>
    <lineage>
        <taxon>Eukaryota</taxon>
        <taxon>Metazoa</taxon>
        <taxon>Ecdysozoa</taxon>
        <taxon>Nematoda</taxon>
        <taxon>Chromadorea</taxon>
        <taxon>Rhabditida</taxon>
        <taxon>Rhabditina</taxon>
        <taxon>Rhabditomorpha</taxon>
        <taxon>Strongyloidea</taxon>
        <taxon>Heligmosomidae</taxon>
        <taxon>Nippostrongylus</taxon>
    </lineage>
</organism>
<evidence type="ECO:0000313" key="2">
    <source>
        <dbReference type="Proteomes" id="UP000271162"/>
    </source>
</evidence>
<dbReference type="AlphaFoldDB" id="A0A0N4XR76"/>
<gene>
    <name evidence="1" type="ORF">NBR_LOCUS5029</name>
</gene>
<keyword evidence="2" id="KW-1185">Reference proteome</keyword>
<reference evidence="1 2" key="2">
    <citation type="submission" date="2018-11" db="EMBL/GenBank/DDBJ databases">
        <authorList>
            <consortium name="Pathogen Informatics"/>
        </authorList>
    </citation>
    <scope>NUCLEOTIDE SEQUENCE [LARGE SCALE GENOMIC DNA]</scope>
</reference>
<accession>A0A0N4XR76</accession>
<name>A0A0N4XR76_NIPBR</name>